<evidence type="ECO:0000313" key="1">
    <source>
        <dbReference type="EMBL" id="MEE3743928.1"/>
    </source>
</evidence>
<proteinExistence type="predicted"/>
<sequence length="172" mass="20640">MLESFYEDSRNFYEILCYGYIKGNIDKKYFKEMYKDSLRDFIENSINKEFYTEPTTKYTYTNEVYKEFKLILGEDMITQENSCNGINHNALFDDLILLYLYEIDSVSGDDIEKIFAPHHPQLVNNVICNRRNKTSYLNENIDYIKYDEKTGELSITDKGKREIEKRYQGRRK</sequence>
<comment type="caution">
    <text evidence="1">The sequence shown here is derived from an EMBL/GenBank/DDBJ whole genome shotgun (WGS) entry which is preliminary data.</text>
</comment>
<keyword evidence="2" id="KW-1185">Reference proteome</keyword>
<dbReference type="EMBL" id="JAZBRD010000001">
    <property type="protein sequence ID" value="MEE3743928.1"/>
    <property type="molecule type" value="Genomic_DNA"/>
</dbReference>
<organism evidence="1 2">
    <name type="scientific">Campylobacter porcelli</name>
    <dbReference type="NCBI Taxonomy" id="1660073"/>
    <lineage>
        <taxon>Bacteria</taxon>
        <taxon>Pseudomonadati</taxon>
        <taxon>Campylobacterota</taxon>
        <taxon>Epsilonproteobacteria</taxon>
        <taxon>Campylobacterales</taxon>
        <taxon>Campylobacteraceae</taxon>
        <taxon>Campylobacter</taxon>
    </lineage>
</organism>
<name>A0ABU7M450_9BACT</name>
<protein>
    <submittedName>
        <fullName evidence="1">Uncharacterized protein</fullName>
    </submittedName>
</protein>
<evidence type="ECO:0000313" key="2">
    <source>
        <dbReference type="Proteomes" id="UP001331664"/>
    </source>
</evidence>
<reference evidence="1 2" key="1">
    <citation type="submission" date="2024-01" db="EMBL/GenBank/DDBJ databases">
        <title>Campylobacter porcellus sp. nov.</title>
        <authorList>
            <person name="Papic B."/>
            <person name="Gruntar I."/>
        </authorList>
    </citation>
    <scope>NUCLEOTIDE SEQUENCE [LARGE SCALE GENOMIC DNA]</scope>
    <source>
        <strain evidence="1 2">CX2-4855-23</strain>
    </source>
</reference>
<dbReference type="RefSeq" id="WP_086236622.1">
    <property type="nucleotide sequence ID" value="NZ_JAZBRD010000001.1"/>
</dbReference>
<accession>A0ABU7M450</accession>
<dbReference type="Proteomes" id="UP001331664">
    <property type="component" value="Unassembled WGS sequence"/>
</dbReference>
<gene>
    <name evidence="1" type="ORF">V2I23_01290</name>
</gene>